<organism evidence="2">
    <name type="scientific">freshwater metagenome</name>
    <dbReference type="NCBI Taxonomy" id="449393"/>
    <lineage>
        <taxon>unclassified sequences</taxon>
        <taxon>metagenomes</taxon>
        <taxon>ecological metagenomes</taxon>
    </lineage>
</organism>
<name>A0A6J7GXR7_9ZZZZ</name>
<dbReference type="AlphaFoldDB" id="A0A6J7GXR7"/>
<evidence type="ECO:0000313" key="2">
    <source>
        <dbReference type="EMBL" id="CAB4909060.1"/>
    </source>
</evidence>
<proteinExistence type="predicted"/>
<accession>A0A6J7GXR7</accession>
<dbReference type="EMBL" id="CAFBMC010000102">
    <property type="protein sequence ID" value="CAB4909060.1"/>
    <property type="molecule type" value="Genomic_DNA"/>
</dbReference>
<gene>
    <name evidence="2" type="ORF">UFOPK3495_01458</name>
</gene>
<sequence>MPDLTIVLDIDASLGLARVGTNLDRLESEPQEYHDKVRTAFVELTLHDPQRYRVVSASGSIDDVAHRIQIAVDEFIAGRSA</sequence>
<protein>
    <submittedName>
        <fullName evidence="2">Unannotated protein</fullName>
    </submittedName>
</protein>
<dbReference type="InterPro" id="IPR027417">
    <property type="entry name" value="P-loop_NTPase"/>
</dbReference>
<reference evidence="2" key="1">
    <citation type="submission" date="2020-05" db="EMBL/GenBank/DDBJ databases">
        <authorList>
            <person name="Chiriac C."/>
            <person name="Salcher M."/>
            <person name="Ghai R."/>
            <person name="Kavagutti S V."/>
        </authorList>
    </citation>
    <scope>NUCLEOTIDE SEQUENCE</scope>
</reference>
<dbReference type="InterPro" id="IPR039430">
    <property type="entry name" value="Thymidylate_kin-like_dom"/>
</dbReference>
<feature type="domain" description="Thymidylate kinase-like" evidence="1">
    <location>
        <begin position="1"/>
        <end position="68"/>
    </location>
</feature>
<dbReference type="SUPFAM" id="SSF52540">
    <property type="entry name" value="P-loop containing nucleoside triphosphate hydrolases"/>
    <property type="match status" value="1"/>
</dbReference>
<evidence type="ECO:0000259" key="1">
    <source>
        <dbReference type="Pfam" id="PF02223"/>
    </source>
</evidence>
<dbReference type="Pfam" id="PF02223">
    <property type="entry name" value="Thymidylate_kin"/>
    <property type="match status" value="1"/>
</dbReference>
<dbReference type="Gene3D" id="3.40.50.300">
    <property type="entry name" value="P-loop containing nucleotide triphosphate hydrolases"/>
    <property type="match status" value="1"/>
</dbReference>